<dbReference type="Gene3D" id="1.10.10.10">
    <property type="entry name" value="Winged helix-like DNA-binding domain superfamily/Winged helix DNA-binding domain"/>
    <property type="match status" value="1"/>
</dbReference>
<dbReference type="InterPro" id="IPR036388">
    <property type="entry name" value="WH-like_DNA-bd_sf"/>
</dbReference>
<dbReference type="InterPro" id="IPR012967">
    <property type="entry name" value="COMT_dimerisation"/>
</dbReference>
<evidence type="ECO:0000259" key="6">
    <source>
        <dbReference type="Pfam" id="PF08100"/>
    </source>
</evidence>
<comment type="caution">
    <text evidence="7">The sequence shown here is derived from an EMBL/GenBank/DDBJ whole genome shotgun (WGS) entry which is preliminary data.</text>
</comment>
<evidence type="ECO:0000313" key="8">
    <source>
        <dbReference type="Proteomes" id="UP000636800"/>
    </source>
</evidence>
<dbReference type="AlphaFoldDB" id="A0A835QIR8"/>
<dbReference type="PANTHER" id="PTHR11746">
    <property type="entry name" value="O-METHYLTRANSFERASE"/>
    <property type="match status" value="1"/>
</dbReference>
<evidence type="ECO:0000256" key="2">
    <source>
        <dbReference type="ARBA" id="ARBA00022679"/>
    </source>
</evidence>
<name>A0A835QIR8_VANPL</name>
<dbReference type="InterPro" id="IPR001077">
    <property type="entry name" value="COMT_C"/>
</dbReference>
<evidence type="ECO:0000256" key="4">
    <source>
        <dbReference type="PIRSR" id="PIRSR005739-1"/>
    </source>
</evidence>
<proteinExistence type="predicted"/>
<evidence type="ECO:0000256" key="1">
    <source>
        <dbReference type="ARBA" id="ARBA00022603"/>
    </source>
</evidence>
<dbReference type="Pfam" id="PF00891">
    <property type="entry name" value="Methyltransf_2"/>
    <property type="match status" value="1"/>
</dbReference>
<accession>A0A835QIR8</accession>
<evidence type="ECO:0000259" key="5">
    <source>
        <dbReference type="Pfam" id="PF00891"/>
    </source>
</evidence>
<dbReference type="InterPro" id="IPR029063">
    <property type="entry name" value="SAM-dependent_MTases_sf"/>
</dbReference>
<gene>
    <name evidence="7" type="ORF">HPP92_015216</name>
</gene>
<keyword evidence="2" id="KW-0808">Transferase</keyword>
<evidence type="ECO:0000313" key="7">
    <source>
        <dbReference type="EMBL" id="KAG0473359.1"/>
    </source>
</evidence>
<organism evidence="7 8">
    <name type="scientific">Vanilla planifolia</name>
    <name type="common">Vanilla</name>
    <dbReference type="NCBI Taxonomy" id="51239"/>
    <lineage>
        <taxon>Eukaryota</taxon>
        <taxon>Viridiplantae</taxon>
        <taxon>Streptophyta</taxon>
        <taxon>Embryophyta</taxon>
        <taxon>Tracheophyta</taxon>
        <taxon>Spermatophyta</taxon>
        <taxon>Magnoliopsida</taxon>
        <taxon>Liliopsida</taxon>
        <taxon>Asparagales</taxon>
        <taxon>Orchidaceae</taxon>
        <taxon>Vanilloideae</taxon>
        <taxon>Vanilleae</taxon>
        <taxon>Vanilla</taxon>
    </lineage>
</organism>
<sequence>MATLVEHQGQQNGSKDVDEEACMYAIHLVGMTVLPMTLRAAIELGVFEHIQAAGPDSYLTAEDLAARLGTSNPLAPAMIERILRLLTSYSVLNFTDTVDGEGRTVRSYCTTHVCKFLASNQDGVSMAPIVLMNTDKVLMESWYHIKDAVTNGGVPFNIAHGMNAFEYYGKDPNFNQVFNEGMKNHSVIIMKNILERYKGFEEVNVLIDVGGGIGGNISMIIAKYPHIRGINFDLPHVISVAPPFQGVEHVSGNMFESIPIGDTIFIKWILHDWSDEYCLKLLKICAKSLPDNGKVIVVEYILPDAPLATLEAKNIFNLDMIMFANNLGGKERTMNEFKKLAMLSGFSCLKALLVMPIFGSWNSSNSKLEVP</sequence>
<dbReference type="PIRSF" id="PIRSF005739">
    <property type="entry name" value="O-mtase"/>
    <property type="match status" value="1"/>
</dbReference>
<dbReference type="EMBL" id="JADCNL010000007">
    <property type="protein sequence ID" value="KAG0473359.1"/>
    <property type="molecule type" value="Genomic_DNA"/>
</dbReference>
<dbReference type="SUPFAM" id="SSF53335">
    <property type="entry name" value="S-adenosyl-L-methionine-dependent methyltransferases"/>
    <property type="match status" value="1"/>
</dbReference>
<dbReference type="InterPro" id="IPR016461">
    <property type="entry name" value="COMT-like"/>
</dbReference>
<dbReference type="Pfam" id="PF08100">
    <property type="entry name" value="Dimerisation"/>
    <property type="match status" value="1"/>
</dbReference>
<dbReference type="PROSITE" id="PS51683">
    <property type="entry name" value="SAM_OMT_II"/>
    <property type="match status" value="1"/>
</dbReference>
<feature type="domain" description="O-methyltransferase dimerisation" evidence="6">
    <location>
        <begin position="27"/>
        <end position="119"/>
    </location>
</feature>
<keyword evidence="1" id="KW-0489">Methyltransferase</keyword>
<dbReference type="OrthoDB" id="435275at2759"/>
<dbReference type="Gene3D" id="3.40.50.150">
    <property type="entry name" value="Vaccinia Virus protein VP39"/>
    <property type="match status" value="1"/>
</dbReference>
<keyword evidence="8" id="KW-1185">Reference proteome</keyword>
<keyword evidence="3" id="KW-0949">S-adenosyl-L-methionine</keyword>
<dbReference type="FunFam" id="1.10.10.10:FF:000357">
    <property type="entry name" value="Caffeic acid 3-O-methyltransferase"/>
    <property type="match status" value="1"/>
</dbReference>
<reference evidence="7 8" key="1">
    <citation type="journal article" date="2020" name="Nat. Food">
        <title>A phased Vanilla planifolia genome enables genetic improvement of flavour and production.</title>
        <authorList>
            <person name="Hasing T."/>
            <person name="Tang H."/>
            <person name="Brym M."/>
            <person name="Khazi F."/>
            <person name="Huang T."/>
            <person name="Chambers A.H."/>
        </authorList>
    </citation>
    <scope>NUCLEOTIDE SEQUENCE [LARGE SCALE GENOMIC DNA]</scope>
    <source>
        <tissue evidence="7">Leaf</tissue>
    </source>
</reference>
<dbReference type="InterPro" id="IPR036390">
    <property type="entry name" value="WH_DNA-bd_sf"/>
</dbReference>
<dbReference type="GO" id="GO:0008171">
    <property type="term" value="F:O-methyltransferase activity"/>
    <property type="evidence" value="ECO:0007669"/>
    <property type="project" value="InterPro"/>
</dbReference>
<feature type="active site" description="Proton acceptor" evidence="4">
    <location>
        <position position="271"/>
    </location>
</feature>
<feature type="domain" description="O-methyltransferase C-terminal" evidence="5">
    <location>
        <begin position="142"/>
        <end position="347"/>
    </location>
</feature>
<dbReference type="GO" id="GO:0032259">
    <property type="term" value="P:methylation"/>
    <property type="evidence" value="ECO:0007669"/>
    <property type="project" value="UniProtKB-KW"/>
</dbReference>
<dbReference type="FunFam" id="3.40.50.150:FF:000061">
    <property type="entry name" value="Caffeic acid O-methyltransferase"/>
    <property type="match status" value="1"/>
</dbReference>
<dbReference type="GO" id="GO:0046983">
    <property type="term" value="F:protein dimerization activity"/>
    <property type="evidence" value="ECO:0007669"/>
    <property type="project" value="InterPro"/>
</dbReference>
<dbReference type="SUPFAM" id="SSF46785">
    <property type="entry name" value="Winged helix' DNA-binding domain"/>
    <property type="match status" value="1"/>
</dbReference>
<evidence type="ECO:0000256" key="3">
    <source>
        <dbReference type="ARBA" id="ARBA00022691"/>
    </source>
</evidence>
<dbReference type="Proteomes" id="UP000636800">
    <property type="component" value="Chromosome 7"/>
</dbReference>
<protein>
    <submittedName>
        <fullName evidence="7">Uncharacterized protein</fullName>
    </submittedName>
</protein>